<gene>
    <name evidence="1" type="ORF">CR513_12179</name>
</gene>
<name>A0A371HMV8_MUCPR</name>
<sequence>MENAKAVSTHLATHFKLSSRHSPLNEAEKTNMSRVPYAFVVGSLMCGMSEIHLGKNSTFHSRSKHIDVRYDALDVKLLELAKVLTDDNGANMMTKGISKRE</sequence>
<dbReference type="EMBL" id="QJKJ01002140">
    <property type="protein sequence ID" value="RDY04143.1"/>
    <property type="molecule type" value="Genomic_DNA"/>
</dbReference>
<dbReference type="STRING" id="157652.A0A371HMV8"/>
<organism evidence="1 2">
    <name type="scientific">Mucuna pruriens</name>
    <name type="common">Velvet bean</name>
    <name type="synonym">Dolichos pruriens</name>
    <dbReference type="NCBI Taxonomy" id="157652"/>
    <lineage>
        <taxon>Eukaryota</taxon>
        <taxon>Viridiplantae</taxon>
        <taxon>Streptophyta</taxon>
        <taxon>Embryophyta</taxon>
        <taxon>Tracheophyta</taxon>
        <taxon>Spermatophyta</taxon>
        <taxon>Magnoliopsida</taxon>
        <taxon>eudicotyledons</taxon>
        <taxon>Gunneridae</taxon>
        <taxon>Pentapetalae</taxon>
        <taxon>rosids</taxon>
        <taxon>fabids</taxon>
        <taxon>Fabales</taxon>
        <taxon>Fabaceae</taxon>
        <taxon>Papilionoideae</taxon>
        <taxon>50 kb inversion clade</taxon>
        <taxon>NPAAA clade</taxon>
        <taxon>indigoferoid/millettioid clade</taxon>
        <taxon>Phaseoleae</taxon>
        <taxon>Mucuna</taxon>
    </lineage>
</organism>
<dbReference type="OrthoDB" id="999247at2759"/>
<feature type="non-terminal residue" evidence="1">
    <location>
        <position position="101"/>
    </location>
</feature>
<evidence type="ECO:0000313" key="1">
    <source>
        <dbReference type="EMBL" id="RDY04143.1"/>
    </source>
</evidence>
<proteinExistence type="predicted"/>
<protein>
    <recommendedName>
        <fullName evidence="3">Retrovirus-related Pol polyprotein from transposon TNT 1-94</fullName>
    </recommendedName>
</protein>
<keyword evidence="2" id="KW-1185">Reference proteome</keyword>
<accession>A0A371HMV8</accession>
<reference evidence="1" key="1">
    <citation type="submission" date="2018-05" db="EMBL/GenBank/DDBJ databases">
        <title>Draft genome of Mucuna pruriens seed.</title>
        <authorList>
            <person name="Nnadi N.E."/>
            <person name="Vos R."/>
            <person name="Hasami M.H."/>
            <person name="Devisetty U.K."/>
            <person name="Aguiy J.C."/>
        </authorList>
    </citation>
    <scope>NUCLEOTIDE SEQUENCE [LARGE SCALE GENOMIC DNA]</scope>
    <source>
        <strain evidence="1">JCA_2017</strain>
    </source>
</reference>
<dbReference type="AlphaFoldDB" id="A0A371HMV8"/>
<evidence type="ECO:0000313" key="2">
    <source>
        <dbReference type="Proteomes" id="UP000257109"/>
    </source>
</evidence>
<evidence type="ECO:0008006" key="3">
    <source>
        <dbReference type="Google" id="ProtNLM"/>
    </source>
</evidence>
<comment type="caution">
    <text evidence="1">The sequence shown here is derived from an EMBL/GenBank/DDBJ whole genome shotgun (WGS) entry which is preliminary data.</text>
</comment>
<feature type="non-terminal residue" evidence="1">
    <location>
        <position position="1"/>
    </location>
</feature>
<dbReference type="Proteomes" id="UP000257109">
    <property type="component" value="Unassembled WGS sequence"/>
</dbReference>